<evidence type="ECO:0000256" key="1">
    <source>
        <dbReference type="SAM" id="MobiDB-lite"/>
    </source>
</evidence>
<keyword evidence="2" id="KW-0648">Protein biosynthesis</keyword>
<comment type="caution">
    <text evidence="2">The sequence shown here is derived from an EMBL/GenBank/DDBJ whole genome shotgun (WGS) entry which is preliminary data.</text>
</comment>
<sequence length="109" mass="11851">PAAAAIARVEPEEQDEPEVQPVVAPRIPTRANVAQQATFANAINLREMNLIGVYGTSSNRYALVRQSNGKYRRVSVGDRLDGGTVAAITASELRYRKGSRMLALQMPRG</sequence>
<keyword evidence="2" id="KW-0396">Initiation factor</keyword>
<organism evidence="2 3">
    <name type="scientific">Cereibacter changlensis</name>
    <dbReference type="NCBI Taxonomy" id="402884"/>
    <lineage>
        <taxon>Bacteria</taxon>
        <taxon>Pseudomonadati</taxon>
        <taxon>Pseudomonadota</taxon>
        <taxon>Alphaproteobacteria</taxon>
        <taxon>Rhodobacterales</taxon>
        <taxon>Paracoccaceae</taxon>
        <taxon>Cereibacter</taxon>
    </lineage>
</organism>
<accession>A0A4U0YU47</accession>
<dbReference type="EMBL" id="SWAU01000499">
    <property type="protein sequence ID" value="TKA94026.1"/>
    <property type="molecule type" value="Genomic_DNA"/>
</dbReference>
<evidence type="ECO:0000313" key="3">
    <source>
        <dbReference type="Proteomes" id="UP000306340"/>
    </source>
</evidence>
<dbReference type="Proteomes" id="UP000306340">
    <property type="component" value="Unassembled WGS sequence"/>
</dbReference>
<evidence type="ECO:0000313" key="2">
    <source>
        <dbReference type="EMBL" id="TKA94026.1"/>
    </source>
</evidence>
<dbReference type="Gene3D" id="2.30.30.830">
    <property type="match status" value="1"/>
</dbReference>
<dbReference type="GO" id="GO:0003743">
    <property type="term" value="F:translation initiation factor activity"/>
    <property type="evidence" value="ECO:0007669"/>
    <property type="project" value="UniProtKB-KW"/>
</dbReference>
<protein>
    <submittedName>
        <fullName evidence="2">Translation initiation factor 2</fullName>
    </submittedName>
</protein>
<name>A0A4U0YU47_9RHOB</name>
<feature type="non-terminal residue" evidence="2">
    <location>
        <position position="1"/>
    </location>
</feature>
<dbReference type="AlphaFoldDB" id="A0A4U0YU47"/>
<proteinExistence type="predicted"/>
<reference evidence="2 3" key="1">
    <citation type="submission" date="2019-04" db="EMBL/GenBank/DDBJ databases">
        <title>Crypto-aerobic microbial life in anoxic (sulfidic) marine sediments.</title>
        <authorList>
            <person name="Bhattacharya S."/>
            <person name="Roy C."/>
            <person name="Mondal N."/>
            <person name="Sarkar J."/>
            <person name="Mandal S."/>
            <person name="Rameez M.J."/>
            <person name="Ghosh W."/>
        </authorList>
    </citation>
    <scope>NUCLEOTIDE SEQUENCE [LARGE SCALE GENOMIC DNA]</scope>
    <source>
        <strain evidence="2 3">SBBC</strain>
    </source>
</reference>
<gene>
    <name evidence="2" type="ORF">FAZ78_24590</name>
</gene>
<feature type="region of interest" description="Disordered" evidence="1">
    <location>
        <begin position="1"/>
        <end position="20"/>
    </location>
</feature>